<reference evidence="1 2" key="1">
    <citation type="journal article" date="2013" name="PLoS Genet.">
        <title>The genome and development-dependent transcriptomes of Pyronema confluens: a window into fungal evolution.</title>
        <authorList>
            <person name="Traeger S."/>
            <person name="Altegoer F."/>
            <person name="Freitag M."/>
            <person name="Gabaldon T."/>
            <person name="Kempken F."/>
            <person name="Kumar A."/>
            <person name="Marcet-Houben M."/>
            <person name="Poggeler S."/>
            <person name="Stajich J.E."/>
            <person name="Nowrousian M."/>
        </authorList>
    </citation>
    <scope>NUCLEOTIDE SEQUENCE [LARGE SCALE GENOMIC DNA]</scope>
    <source>
        <strain evidence="2">CBS 100304</strain>
        <tissue evidence="1">Vegetative mycelium</tissue>
    </source>
</reference>
<organism evidence="1 2">
    <name type="scientific">Pyronema omphalodes (strain CBS 100304)</name>
    <name type="common">Pyronema confluens</name>
    <dbReference type="NCBI Taxonomy" id="1076935"/>
    <lineage>
        <taxon>Eukaryota</taxon>
        <taxon>Fungi</taxon>
        <taxon>Dikarya</taxon>
        <taxon>Ascomycota</taxon>
        <taxon>Pezizomycotina</taxon>
        <taxon>Pezizomycetes</taxon>
        <taxon>Pezizales</taxon>
        <taxon>Pyronemataceae</taxon>
        <taxon>Pyronema</taxon>
    </lineage>
</organism>
<dbReference type="Proteomes" id="UP000018144">
    <property type="component" value="Unassembled WGS sequence"/>
</dbReference>
<dbReference type="AlphaFoldDB" id="U4L9L9"/>
<evidence type="ECO:0000313" key="1">
    <source>
        <dbReference type="EMBL" id="CCX10382.1"/>
    </source>
</evidence>
<sequence length="27" mass="2826">MFTYCASVTFSNSGSLIGTQYTAGCSE</sequence>
<accession>U4L9L9</accession>
<dbReference type="EMBL" id="HF935539">
    <property type="protein sequence ID" value="CCX10382.1"/>
    <property type="molecule type" value="Genomic_DNA"/>
</dbReference>
<keyword evidence="2" id="KW-1185">Reference proteome</keyword>
<gene>
    <name evidence="1" type="ORF">PCON_09976</name>
</gene>
<proteinExistence type="predicted"/>
<name>U4L9L9_PYROM</name>
<protein>
    <submittedName>
        <fullName evidence="1">Uncharacterized protein</fullName>
    </submittedName>
</protein>
<evidence type="ECO:0000313" key="2">
    <source>
        <dbReference type="Proteomes" id="UP000018144"/>
    </source>
</evidence>